<dbReference type="EMBL" id="CAKMRJ010005634">
    <property type="protein sequence ID" value="CAH1448674.1"/>
    <property type="molecule type" value="Genomic_DNA"/>
</dbReference>
<comment type="caution">
    <text evidence="1">The sequence shown here is derived from an EMBL/GenBank/DDBJ whole genome shotgun (WGS) entry which is preliminary data.</text>
</comment>
<keyword evidence="2" id="KW-1185">Reference proteome</keyword>
<name>A0AAU9PF53_9ASTR</name>
<dbReference type="Proteomes" id="UP001157418">
    <property type="component" value="Unassembled WGS sequence"/>
</dbReference>
<organism evidence="1 2">
    <name type="scientific">Lactuca virosa</name>
    <dbReference type="NCBI Taxonomy" id="75947"/>
    <lineage>
        <taxon>Eukaryota</taxon>
        <taxon>Viridiplantae</taxon>
        <taxon>Streptophyta</taxon>
        <taxon>Embryophyta</taxon>
        <taxon>Tracheophyta</taxon>
        <taxon>Spermatophyta</taxon>
        <taxon>Magnoliopsida</taxon>
        <taxon>eudicotyledons</taxon>
        <taxon>Gunneridae</taxon>
        <taxon>Pentapetalae</taxon>
        <taxon>asterids</taxon>
        <taxon>campanulids</taxon>
        <taxon>Asterales</taxon>
        <taxon>Asteraceae</taxon>
        <taxon>Cichorioideae</taxon>
        <taxon>Cichorieae</taxon>
        <taxon>Lactucinae</taxon>
        <taxon>Lactuca</taxon>
    </lineage>
</organism>
<accession>A0AAU9PF53</accession>
<evidence type="ECO:0000313" key="1">
    <source>
        <dbReference type="EMBL" id="CAH1448674.1"/>
    </source>
</evidence>
<evidence type="ECO:0000313" key="2">
    <source>
        <dbReference type="Proteomes" id="UP001157418"/>
    </source>
</evidence>
<proteinExistence type="predicted"/>
<reference evidence="1 2" key="1">
    <citation type="submission" date="2022-01" db="EMBL/GenBank/DDBJ databases">
        <authorList>
            <person name="Xiong W."/>
            <person name="Schranz E."/>
        </authorList>
    </citation>
    <scope>NUCLEOTIDE SEQUENCE [LARGE SCALE GENOMIC DNA]</scope>
</reference>
<dbReference type="AlphaFoldDB" id="A0AAU9PF53"/>
<sequence length="156" mass="17207">MKRNEAGGRREWQHLVVGTHNSSGGNKFFRWESDGRSWVASLAVRYDWREVTRAVRSYIVVRGGVERLGRVEQGWQSTSLLLSSSLQIQRGEGWMEKGGKSSGGAVTGEKVVDVHGGHHSNTTGVKATGAPFFKAAKWLASEKSSPVSEKRGFEYV</sequence>
<gene>
    <name evidence="1" type="ORF">LVIROSA_LOCUS34201</name>
</gene>
<protein>
    <submittedName>
        <fullName evidence="1">Uncharacterized protein</fullName>
    </submittedName>
</protein>